<feature type="region of interest" description="Disordered" evidence="1">
    <location>
        <begin position="22"/>
        <end position="46"/>
    </location>
</feature>
<evidence type="ECO:0000313" key="2">
    <source>
        <dbReference type="EMBL" id="MFD4825208.1"/>
    </source>
</evidence>
<reference evidence="2 3" key="1">
    <citation type="submission" date="2024-09" db="EMBL/GenBank/DDBJ databases">
        <title>The Natural Products Discovery Center: Release of the First 8490 Sequenced Strains for Exploring Actinobacteria Biosynthetic Diversity.</title>
        <authorList>
            <person name="Kalkreuter E."/>
            <person name="Kautsar S.A."/>
            <person name="Yang D."/>
            <person name="Bader C.D."/>
            <person name="Teijaro C.N."/>
            <person name="Fluegel L."/>
            <person name="Davis C.M."/>
            <person name="Simpson J.R."/>
            <person name="Lauterbach L."/>
            <person name="Steele A.D."/>
            <person name="Gui C."/>
            <person name="Meng S."/>
            <person name="Li G."/>
            <person name="Viehrig K."/>
            <person name="Ye F."/>
            <person name="Su P."/>
            <person name="Kiefer A.F."/>
            <person name="Nichols A."/>
            <person name="Cepeda A.J."/>
            <person name="Yan W."/>
            <person name="Fan B."/>
            <person name="Jiang Y."/>
            <person name="Adhikari A."/>
            <person name="Zheng C.-J."/>
            <person name="Schuster L."/>
            <person name="Cowan T.M."/>
            <person name="Smanski M.J."/>
            <person name="Chevrette M.G."/>
            <person name="De Carvalho L.P.S."/>
            <person name="Shen B."/>
        </authorList>
    </citation>
    <scope>NUCLEOTIDE SEQUENCE [LARGE SCALE GENOMIC DNA]</scope>
    <source>
        <strain evidence="2 3">NPDC058428</strain>
    </source>
</reference>
<comment type="caution">
    <text evidence="2">The sequence shown here is derived from an EMBL/GenBank/DDBJ whole genome shotgun (WGS) entry which is preliminary data.</text>
</comment>
<evidence type="ECO:0000256" key="1">
    <source>
        <dbReference type="SAM" id="MobiDB-lite"/>
    </source>
</evidence>
<proteinExistence type="predicted"/>
<keyword evidence="3" id="KW-1185">Reference proteome</keyword>
<sequence>MTVESELSGVNLARQALLAARDAAKKNGTSSKKSKRRATTVVRREDREPLGLGSAISVGL</sequence>
<gene>
    <name evidence="2" type="ORF">ACFWOQ_21820</name>
</gene>
<accession>A0ABW6F4A0</accession>
<evidence type="ECO:0000313" key="3">
    <source>
        <dbReference type="Proteomes" id="UP001598352"/>
    </source>
</evidence>
<name>A0ABW6F4A0_9ACTN</name>
<dbReference type="EMBL" id="JBHXKZ010000018">
    <property type="protein sequence ID" value="MFD4825208.1"/>
    <property type="molecule type" value="Genomic_DNA"/>
</dbReference>
<dbReference type="RefSeq" id="WP_382775225.1">
    <property type="nucleotide sequence ID" value="NZ_JBHXKZ010000018.1"/>
</dbReference>
<protein>
    <submittedName>
        <fullName evidence="2">Uncharacterized protein</fullName>
    </submittedName>
</protein>
<organism evidence="2 3">
    <name type="scientific">Streptomyces rubiginosohelvolus</name>
    <dbReference type="NCBI Taxonomy" id="67362"/>
    <lineage>
        <taxon>Bacteria</taxon>
        <taxon>Bacillati</taxon>
        <taxon>Actinomycetota</taxon>
        <taxon>Actinomycetes</taxon>
        <taxon>Kitasatosporales</taxon>
        <taxon>Streptomycetaceae</taxon>
        <taxon>Streptomyces</taxon>
    </lineage>
</organism>
<dbReference type="Proteomes" id="UP001598352">
    <property type="component" value="Unassembled WGS sequence"/>
</dbReference>